<keyword evidence="6" id="KW-1185">Reference proteome</keyword>
<evidence type="ECO:0000259" key="4">
    <source>
        <dbReference type="Pfam" id="PF01965"/>
    </source>
</evidence>
<dbReference type="Proteomes" id="UP000019364">
    <property type="component" value="Unassembled WGS sequence"/>
</dbReference>
<comment type="similarity">
    <text evidence="3">Belongs to the peptidase C56 family. HSP31-like subfamily.</text>
</comment>
<dbReference type="SUPFAM" id="SSF52317">
    <property type="entry name" value="Class I glutamine amidotransferase-like"/>
    <property type="match status" value="1"/>
</dbReference>
<evidence type="ECO:0000313" key="6">
    <source>
        <dbReference type="Proteomes" id="UP000019364"/>
    </source>
</evidence>
<keyword evidence="2" id="KW-0456">Lyase</keyword>
<evidence type="ECO:0000313" key="5">
    <source>
        <dbReference type="EMBL" id="GAF08918.1"/>
    </source>
</evidence>
<comment type="caution">
    <text evidence="5">The sequence shown here is derived from an EMBL/GenBank/DDBJ whole genome shotgun (WGS) entry which is preliminary data.</text>
</comment>
<gene>
    <name evidence="5" type="ORF">JCM16418_3029</name>
</gene>
<proteinExistence type="inferred from homology"/>
<dbReference type="CDD" id="cd03141">
    <property type="entry name" value="GATase1_Hsp31_like"/>
    <property type="match status" value="1"/>
</dbReference>
<protein>
    <submittedName>
        <fullName evidence="5">ThiJ/PfpI family protein</fullName>
    </submittedName>
</protein>
<evidence type="ECO:0000256" key="1">
    <source>
        <dbReference type="ARBA" id="ARBA00023016"/>
    </source>
</evidence>
<dbReference type="STRING" id="1236976.JCM16418_3029"/>
<evidence type="ECO:0000256" key="2">
    <source>
        <dbReference type="ARBA" id="ARBA00023239"/>
    </source>
</evidence>
<reference evidence="5 6" key="1">
    <citation type="journal article" date="2014" name="Genome Announc.">
        <title>Draft Genome Sequence of Paenibacillus pini JCM 16418T, Isolated from the Rhizosphere of Pine Tree.</title>
        <authorList>
            <person name="Yuki M."/>
            <person name="Oshima K."/>
            <person name="Suda W."/>
            <person name="Oshida Y."/>
            <person name="Kitamura K."/>
            <person name="Iida Y."/>
            <person name="Hattori M."/>
            <person name="Ohkuma M."/>
        </authorList>
    </citation>
    <scope>NUCLEOTIDE SEQUENCE [LARGE SCALE GENOMIC DNA]</scope>
    <source>
        <strain evidence="5 6">JCM 16418</strain>
    </source>
</reference>
<dbReference type="EMBL" id="BAVZ01000008">
    <property type="protein sequence ID" value="GAF08918.1"/>
    <property type="molecule type" value="Genomic_DNA"/>
</dbReference>
<dbReference type="eggNOG" id="COG0693">
    <property type="taxonomic scope" value="Bacteria"/>
</dbReference>
<accession>W7YMQ8</accession>
<dbReference type="GO" id="GO:0019172">
    <property type="term" value="F:glyoxalase III activity"/>
    <property type="evidence" value="ECO:0007669"/>
    <property type="project" value="TreeGrafter"/>
</dbReference>
<dbReference type="RefSeq" id="WP_306304789.1">
    <property type="nucleotide sequence ID" value="NZ_BAVZ01000008.1"/>
</dbReference>
<organism evidence="5 6">
    <name type="scientific">Paenibacillus pini JCM 16418</name>
    <dbReference type="NCBI Taxonomy" id="1236976"/>
    <lineage>
        <taxon>Bacteria</taxon>
        <taxon>Bacillati</taxon>
        <taxon>Bacillota</taxon>
        <taxon>Bacilli</taxon>
        <taxon>Bacillales</taxon>
        <taxon>Paenibacillaceae</taxon>
        <taxon>Paenibacillus</taxon>
    </lineage>
</organism>
<feature type="domain" description="DJ-1/PfpI" evidence="4">
    <location>
        <begin position="13"/>
        <end position="150"/>
    </location>
</feature>
<dbReference type="InterPro" id="IPR050325">
    <property type="entry name" value="Prot/Nucl_acid_deglycase"/>
</dbReference>
<dbReference type="GO" id="GO:0019243">
    <property type="term" value="P:methylglyoxal catabolic process to D-lactate via S-lactoyl-glutathione"/>
    <property type="evidence" value="ECO:0007669"/>
    <property type="project" value="TreeGrafter"/>
</dbReference>
<dbReference type="PANTHER" id="PTHR48094:SF11">
    <property type="entry name" value="GLUTATHIONE-INDEPENDENT GLYOXALASE HSP31-RELATED"/>
    <property type="match status" value="1"/>
</dbReference>
<dbReference type="PANTHER" id="PTHR48094">
    <property type="entry name" value="PROTEIN/NUCLEIC ACID DEGLYCASE DJ-1-RELATED"/>
    <property type="match status" value="1"/>
</dbReference>
<dbReference type="Gene3D" id="3.40.50.880">
    <property type="match status" value="1"/>
</dbReference>
<dbReference type="InterPro" id="IPR002818">
    <property type="entry name" value="DJ-1/PfpI"/>
</dbReference>
<dbReference type="InterPro" id="IPR029062">
    <property type="entry name" value="Class_I_gatase-like"/>
</dbReference>
<dbReference type="AlphaFoldDB" id="W7YMQ8"/>
<dbReference type="Pfam" id="PF01965">
    <property type="entry name" value="DJ-1_PfpI"/>
    <property type="match status" value="1"/>
</dbReference>
<dbReference type="GO" id="GO:0005737">
    <property type="term" value="C:cytoplasm"/>
    <property type="evidence" value="ECO:0007669"/>
    <property type="project" value="TreeGrafter"/>
</dbReference>
<name>W7YMQ8_9BACL</name>
<sequence length="153" mass="16561">MQNLADLLKETSPIDSVKASDFAGIFLPGGHGAMFDLPNNEHLHKLLRDFAESDKSIGAVCHGPAGLVGAKLSNGEPLVAGKTITAFTDAEEYEVKLEKEMPFLLESKLRELGATLVVRSNWEDHVETDGKLITGQNPQSSISVAKEFLKTLD</sequence>
<keyword evidence="1" id="KW-0346">Stress response</keyword>
<evidence type="ECO:0000256" key="3">
    <source>
        <dbReference type="ARBA" id="ARBA00038493"/>
    </source>
</evidence>